<sequence>MGCGSAGGYKKPAPFFLSFRYREQSNSTLHWSHFLFFNVHSNYHSYKMAQWQEVLRLDLALQSRVSQLYDERKFPREIRHYLCVLLEGQDWDAAAVDENKASMCFHVLLVYLEEQWKHSVQENNILQGPDFSWMKDYLLKHFKDEPLNLAVILSECLMEEKKILTSASEAQGCGSPTMDQKWKELDNKVNELRRQTSEVKKGMKSLELLNENLDFIQKNWQSQVEEHNGLAQSHPFVVGECLKRTNVITKTKQIVLQQIVNILNLAHQMVATLTDVELPEWKRRQQMACIGSPVDTSLDHLQKWFTTVADVLLRVREQLQKLQDQNKKYSSTDTSSLPDPIAENERFTQLLFTKLLADALVVEKQPIMSSLPHRPQVLKTGVRFTVAVRFLANLPEFKCLLKVKPVFDKDVEEAKTVKGFRHFVFNNDDCRVLDVDTPCGGLVGEFRHMSLKHKPKAKGSSESHLIVTEELHIIKFVTEFQHAGLKFDIEASSLPVVVISSTNQVVSAWASVMWCNMLSTGEPRNLSLFVDPPPLTWQQLSQDVGLYFHDISNLTVAVFTDDPDGLVHWSKFSKNENAWIWIDGILDLIEKHLVDLWRDGFIMGFVSREKSEVLLQEKRSGTFLLRFSESNKEGAITFSWVEHSNGDTHVHAVAPYTKTELSNSSLPIIINNYSLRAKRNMHRNPLIYLYPDIHKDTAFGHYDNTSEMSAPNKDGYVAKTPVYVSENPTPPPSPPMETPNMEMDMDMDMDVETTLEDHQLFQEVFSELLNLPGDDIWTSYQEMAQTQVDRSC</sequence>
<evidence type="ECO:0000313" key="15">
    <source>
        <dbReference type="EMBL" id="KAF1382256.1"/>
    </source>
</evidence>
<dbReference type="Gene3D" id="2.60.40.630">
    <property type="entry name" value="STAT transcription factor, DNA-binding domain"/>
    <property type="match status" value="1"/>
</dbReference>
<dbReference type="InterPro" id="IPR000980">
    <property type="entry name" value="SH2"/>
</dbReference>
<dbReference type="Gene3D" id="1.20.1050.20">
    <property type="entry name" value="STAT transcription factor, all-alpha domain"/>
    <property type="match status" value="1"/>
</dbReference>
<comment type="similarity">
    <text evidence="3 13">Belongs to the transcription factor STAT family.</text>
</comment>
<keyword evidence="8 13" id="KW-0238">DNA-binding</keyword>
<evidence type="ECO:0000313" key="16">
    <source>
        <dbReference type="Proteomes" id="UP000465112"/>
    </source>
</evidence>
<feature type="domain" description="SH2" evidence="14">
    <location>
        <begin position="597"/>
        <end position="649"/>
    </location>
</feature>
<dbReference type="GO" id="GO:0005737">
    <property type="term" value="C:cytoplasm"/>
    <property type="evidence" value="ECO:0007669"/>
    <property type="project" value="UniProtKB-SubCell"/>
</dbReference>
<comment type="caution">
    <text evidence="15">The sequence shown here is derived from an EMBL/GenBank/DDBJ whole genome shotgun (WGS) entry which is preliminary data.</text>
</comment>
<proteinExistence type="inferred from homology"/>
<dbReference type="GO" id="GO:0007165">
    <property type="term" value="P:signal transduction"/>
    <property type="evidence" value="ECO:0007669"/>
    <property type="project" value="InterPro"/>
</dbReference>
<keyword evidence="16" id="KW-1185">Reference proteome</keyword>
<dbReference type="SUPFAM" id="SSF55550">
    <property type="entry name" value="SH2 domain"/>
    <property type="match status" value="1"/>
</dbReference>
<dbReference type="Gene3D" id="1.10.238.10">
    <property type="entry name" value="EF-hand"/>
    <property type="match status" value="1"/>
</dbReference>
<evidence type="ECO:0000256" key="5">
    <source>
        <dbReference type="ARBA" id="ARBA00022553"/>
    </source>
</evidence>
<name>A0A6A5EIN0_PERFL</name>
<gene>
    <name evidence="15" type="ORF">PFLUV_G00141840</name>
</gene>
<dbReference type="Pfam" id="PF01017">
    <property type="entry name" value="STAT_alpha"/>
    <property type="match status" value="1"/>
</dbReference>
<evidence type="ECO:0000256" key="2">
    <source>
        <dbReference type="ARBA" id="ARBA00004496"/>
    </source>
</evidence>
<dbReference type="PROSITE" id="PS50001">
    <property type="entry name" value="SH2"/>
    <property type="match status" value="1"/>
</dbReference>
<keyword evidence="11 13" id="KW-0539">Nucleus</keyword>
<keyword evidence="6 12" id="KW-0727">SH2 domain</keyword>
<dbReference type="Proteomes" id="UP000465112">
    <property type="component" value="Chromosome 12"/>
</dbReference>
<dbReference type="FunFam" id="3.30.505.10:FF:000003">
    <property type="entry name" value="Signal transducer and activator of transcription"/>
    <property type="match status" value="1"/>
</dbReference>
<dbReference type="InterPro" id="IPR013799">
    <property type="entry name" value="STAT_TF_prot_interaction"/>
</dbReference>
<evidence type="ECO:0000256" key="3">
    <source>
        <dbReference type="ARBA" id="ARBA00005586"/>
    </source>
</evidence>
<dbReference type="Pfam" id="PF02865">
    <property type="entry name" value="STAT_int"/>
    <property type="match status" value="1"/>
</dbReference>
<dbReference type="Pfam" id="PF02864">
    <property type="entry name" value="STAT_bind"/>
    <property type="match status" value="1"/>
</dbReference>
<dbReference type="InterPro" id="IPR036535">
    <property type="entry name" value="STAT_N_sf"/>
</dbReference>
<keyword evidence="5 13" id="KW-0597">Phosphoprotein</keyword>
<evidence type="ECO:0000256" key="8">
    <source>
        <dbReference type="ARBA" id="ARBA00023125"/>
    </source>
</evidence>
<reference evidence="15 16" key="1">
    <citation type="submission" date="2019-06" db="EMBL/GenBank/DDBJ databases">
        <title>A chromosome-scale genome assembly of the European perch, Perca fluviatilis.</title>
        <authorList>
            <person name="Roques C."/>
            <person name="Zahm M."/>
            <person name="Cabau C."/>
            <person name="Klopp C."/>
            <person name="Bouchez O."/>
            <person name="Donnadieu C."/>
            <person name="Kuhl H."/>
            <person name="Gislard M."/>
            <person name="Guendouz S."/>
            <person name="Journot L."/>
            <person name="Haffray P."/>
            <person name="Bestin A."/>
            <person name="Morvezen R."/>
            <person name="Feron R."/>
            <person name="Wen M."/>
            <person name="Jouanno E."/>
            <person name="Herpin A."/>
            <person name="Schartl M."/>
            <person name="Postlethwait J."/>
            <person name="Schaerlinger B."/>
            <person name="Chardard D."/>
            <person name="Lecocq T."/>
            <person name="Poncet C."/>
            <person name="Jaffrelo L."/>
            <person name="Lampietro C."/>
            <person name="Guiguen Y."/>
        </authorList>
    </citation>
    <scope>NUCLEOTIDE SEQUENCE [LARGE SCALE GENOMIC DNA]</scope>
    <source>
        <tissue evidence="15">Blood</tissue>
    </source>
</reference>
<evidence type="ECO:0000256" key="7">
    <source>
        <dbReference type="ARBA" id="ARBA00023015"/>
    </source>
</evidence>
<keyword evidence="4 13" id="KW-0963">Cytoplasm</keyword>
<dbReference type="InterPro" id="IPR013801">
    <property type="entry name" value="STAT_TF_DNA-bd"/>
</dbReference>
<evidence type="ECO:0000259" key="14">
    <source>
        <dbReference type="PROSITE" id="PS50001"/>
    </source>
</evidence>
<dbReference type="SUPFAM" id="SSF48092">
    <property type="entry name" value="Transcription factor STAT-4 N-domain"/>
    <property type="match status" value="1"/>
</dbReference>
<evidence type="ECO:0000256" key="10">
    <source>
        <dbReference type="ARBA" id="ARBA00023163"/>
    </source>
</evidence>
<keyword evidence="10 13" id="KW-0804">Transcription</keyword>
<evidence type="ECO:0000256" key="11">
    <source>
        <dbReference type="ARBA" id="ARBA00023242"/>
    </source>
</evidence>
<comment type="subcellular location">
    <subcellularLocation>
        <location evidence="2 13">Cytoplasm</location>
    </subcellularLocation>
    <subcellularLocation>
        <location evidence="1 13">Nucleus</location>
    </subcellularLocation>
</comment>
<dbReference type="InterPro" id="IPR001217">
    <property type="entry name" value="STAT"/>
</dbReference>
<dbReference type="InterPro" id="IPR008967">
    <property type="entry name" value="p53-like_TF_DNA-bd_sf"/>
</dbReference>
<evidence type="ECO:0000256" key="6">
    <source>
        <dbReference type="ARBA" id="ARBA00022999"/>
    </source>
</evidence>
<dbReference type="SUPFAM" id="SSF49417">
    <property type="entry name" value="p53-like transcription factors"/>
    <property type="match status" value="1"/>
</dbReference>
<evidence type="ECO:0000256" key="13">
    <source>
        <dbReference type="RuleBase" id="RU046415"/>
    </source>
</evidence>
<dbReference type="GO" id="GO:0003700">
    <property type="term" value="F:DNA-binding transcription factor activity"/>
    <property type="evidence" value="ECO:0007669"/>
    <property type="project" value="InterPro"/>
</dbReference>
<evidence type="ECO:0000256" key="9">
    <source>
        <dbReference type="ARBA" id="ARBA00023159"/>
    </source>
</evidence>
<dbReference type="InterPro" id="IPR036860">
    <property type="entry name" value="SH2_dom_sf"/>
</dbReference>
<dbReference type="InterPro" id="IPR015988">
    <property type="entry name" value="STAT_TF_CC"/>
</dbReference>
<dbReference type="GO" id="GO:0003677">
    <property type="term" value="F:DNA binding"/>
    <property type="evidence" value="ECO:0007669"/>
    <property type="project" value="UniProtKB-KW"/>
</dbReference>
<dbReference type="GO" id="GO:0005634">
    <property type="term" value="C:nucleus"/>
    <property type="evidence" value="ECO:0007669"/>
    <property type="project" value="UniProtKB-SubCell"/>
</dbReference>
<dbReference type="Pfam" id="PF00017">
    <property type="entry name" value="SH2"/>
    <property type="match status" value="1"/>
</dbReference>
<dbReference type="EMBL" id="VHII01000012">
    <property type="protein sequence ID" value="KAF1382256.1"/>
    <property type="molecule type" value="Genomic_DNA"/>
</dbReference>
<dbReference type="CDD" id="cd14801">
    <property type="entry name" value="STAT_DBD"/>
    <property type="match status" value="1"/>
</dbReference>
<dbReference type="InterPro" id="IPR012345">
    <property type="entry name" value="STAT_TF_DNA-bd_N"/>
</dbReference>
<dbReference type="SUPFAM" id="SSF47655">
    <property type="entry name" value="STAT"/>
    <property type="match status" value="1"/>
</dbReference>
<protein>
    <recommendedName>
        <fullName evidence="13">Signal transducer and activator of transcription</fullName>
    </recommendedName>
</protein>
<evidence type="ECO:0000256" key="1">
    <source>
        <dbReference type="ARBA" id="ARBA00004123"/>
    </source>
</evidence>
<evidence type="ECO:0000256" key="4">
    <source>
        <dbReference type="ARBA" id="ARBA00022490"/>
    </source>
</evidence>
<dbReference type="Gene3D" id="3.30.505.10">
    <property type="entry name" value="SH2 domain"/>
    <property type="match status" value="1"/>
</dbReference>
<dbReference type="AlphaFoldDB" id="A0A6A5EIN0"/>
<organism evidence="15 16">
    <name type="scientific">Perca fluviatilis</name>
    <name type="common">European perch</name>
    <dbReference type="NCBI Taxonomy" id="8168"/>
    <lineage>
        <taxon>Eukaryota</taxon>
        <taxon>Metazoa</taxon>
        <taxon>Chordata</taxon>
        <taxon>Craniata</taxon>
        <taxon>Vertebrata</taxon>
        <taxon>Euteleostomi</taxon>
        <taxon>Actinopterygii</taxon>
        <taxon>Neopterygii</taxon>
        <taxon>Teleostei</taxon>
        <taxon>Neoteleostei</taxon>
        <taxon>Acanthomorphata</taxon>
        <taxon>Eupercaria</taxon>
        <taxon>Perciformes</taxon>
        <taxon>Percoidei</taxon>
        <taxon>Percidae</taxon>
        <taxon>Percinae</taxon>
        <taxon>Perca</taxon>
    </lineage>
</organism>
<evidence type="ECO:0000256" key="12">
    <source>
        <dbReference type="PROSITE-ProRule" id="PRU00191"/>
    </source>
</evidence>
<keyword evidence="9 13" id="KW-0010">Activator</keyword>
<dbReference type="Gene3D" id="1.10.532.10">
    <property type="entry name" value="STAT transcription factor, N-terminal domain"/>
    <property type="match status" value="1"/>
</dbReference>
<dbReference type="SMART" id="SM00964">
    <property type="entry name" value="STAT_int"/>
    <property type="match status" value="1"/>
</dbReference>
<keyword evidence="7 13" id="KW-0805">Transcription regulation</keyword>
<accession>A0A6A5EIN0</accession>
<dbReference type="InterPro" id="IPR013800">
    <property type="entry name" value="STAT_TF_alpha"/>
</dbReference>
<dbReference type="PANTHER" id="PTHR11801">
    <property type="entry name" value="SIGNAL TRANSDUCER AND ACTIVATOR OF TRANSCRIPTION"/>
    <property type="match status" value="1"/>
</dbReference>